<feature type="domain" description="RNase H type-1" evidence="1">
    <location>
        <begin position="27"/>
        <end position="83"/>
    </location>
</feature>
<dbReference type="Proteomes" id="UP001341840">
    <property type="component" value="Unassembled WGS sequence"/>
</dbReference>
<proteinExistence type="predicted"/>
<evidence type="ECO:0000259" key="1">
    <source>
        <dbReference type="Pfam" id="PF13456"/>
    </source>
</evidence>
<keyword evidence="3" id="KW-1185">Reference proteome</keyword>
<evidence type="ECO:0000313" key="2">
    <source>
        <dbReference type="EMBL" id="MED6137011.1"/>
    </source>
</evidence>
<dbReference type="InterPro" id="IPR002156">
    <property type="entry name" value="RNaseH_domain"/>
</dbReference>
<dbReference type="EMBL" id="JASCZI010060962">
    <property type="protein sequence ID" value="MED6137011.1"/>
    <property type="molecule type" value="Genomic_DNA"/>
</dbReference>
<sequence>MKLNCDASKMGYEDDIGFGCVIRDCHDCHEAFILLQEYSVLPSNDTSDLIRRIKELLHRQWRVEIHLIQRTANKIADAVAKHALAKRITHADWPVPWDGLRDLLQQDLE</sequence>
<evidence type="ECO:0000313" key="3">
    <source>
        <dbReference type="Proteomes" id="UP001341840"/>
    </source>
</evidence>
<dbReference type="Gene3D" id="3.30.420.10">
    <property type="entry name" value="Ribonuclease H-like superfamily/Ribonuclease H"/>
    <property type="match status" value="1"/>
</dbReference>
<accession>A0ABU6SKU6</accession>
<dbReference type="Pfam" id="PF13456">
    <property type="entry name" value="RVT_3"/>
    <property type="match status" value="1"/>
</dbReference>
<organism evidence="2 3">
    <name type="scientific">Stylosanthes scabra</name>
    <dbReference type="NCBI Taxonomy" id="79078"/>
    <lineage>
        <taxon>Eukaryota</taxon>
        <taxon>Viridiplantae</taxon>
        <taxon>Streptophyta</taxon>
        <taxon>Embryophyta</taxon>
        <taxon>Tracheophyta</taxon>
        <taxon>Spermatophyta</taxon>
        <taxon>Magnoliopsida</taxon>
        <taxon>eudicotyledons</taxon>
        <taxon>Gunneridae</taxon>
        <taxon>Pentapetalae</taxon>
        <taxon>rosids</taxon>
        <taxon>fabids</taxon>
        <taxon>Fabales</taxon>
        <taxon>Fabaceae</taxon>
        <taxon>Papilionoideae</taxon>
        <taxon>50 kb inversion clade</taxon>
        <taxon>dalbergioids sensu lato</taxon>
        <taxon>Dalbergieae</taxon>
        <taxon>Pterocarpus clade</taxon>
        <taxon>Stylosanthes</taxon>
    </lineage>
</organism>
<protein>
    <recommendedName>
        <fullName evidence="1">RNase H type-1 domain-containing protein</fullName>
    </recommendedName>
</protein>
<dbReference type="InterPro" id="IPR036397">
    <property type="entry name" value="RNaseH_sf"/>
</dbReference>
<reference evidence="2 3" key="1">
    <citation type="journal article" date="2023" name="Plants (Basel)">
        <title>Bridging the Gap: Combining Genomics and Transcriptomics Approaches to Understand Stylosanthes scabra, an Orphan Legume from the Brazilian Caatinga.</title>
        <authorList>
            <person name="Ferreira-Neto J.R.C."/>
            <person name="da Silva M.D."/>
            <person name="Binneck E."/>
            <person name="de Melo N.F."/>
            <person name="da Silva R.H."/>
            <person name="de Melo A.L.T.M."/>
            <person name="Pandolfi V."/>
            <person name="Bustamante F.O."/>
            <person name="Brasileiro-Vidal A.C."/>
            <person name="Benko-Iseppon A.M."/>
        </authorList>
    </citation>
    <scope>NUCLEOTIDE SEQUENCE [LARGE SCALE GENOMIC DNA]</scope>
    <source>
        <tissue evidence="2">Leaves</tissue>
    </source>
</reference>
<comment type="caution">
    <text evidence="2">The sequence shown here is derived from an EMBL/GenBank/DDBJ whole genome shotgun (WGS) entry which is preliminary data.</text>
</comment>
<name>A0ABU6SKU6_9FABA</name>
<gene>
    <name evidence="2" type="ORF">PIB30_061013</name>
</gene>